<feature type="transmembrane region" description="Helical" evidence="8">
    <location>
        <begin position="41"/>
        <end position="67"/>
    </location>
</feature>
<dbReference type="Gene3D" id="3.30.200.20">
    <property type="entry name" value="Phosphorylase Kinase, domain 1"/>
    <property type="match status" value="1"/>
</dbReference>
<dbReference type="SMART" id="SM00220">
    <property type="entry name" value="S_TKc"/>
    <property type="match status" value="1"/>
</dbReference>
<dbReference type="OrthoDB" id="4062651at2759"/>
<dbReference type="GeneID" id="101501516"/>
<dbReference type="PANTHER" id="PTHR47989:SF24">
    <property type="entry name" value="CALCIUM_CALMODULIN-REGULATED RECEPTOR-LIKE KINASE 1 ISOFORM X1"/>
    <property type="match status" value="1"/>
</dbReference>
<dbReference type="Gene3D" id="1.10.510.10">
    <property type="entry name" value="Transferase(Phosphotransferase) domain 1"/>
    <property type="match status" value="1"/>
</dbReference>
<reference evidence="12" key="2">
    <citation type="submission" date="2025-08" db="UniProtKB">
        <authorList>
            <consortium name="RefSeq"/>
        </authorList>
    </citation>
    <scope>IDENTIFICATION</scope>
    <source>
        <tissue evidence="12">Etiolated seedlings</tissue>
    </source>
</reference>
<keyword evidence="5 6" id="KW-0067">ATP-binding</keyword>
<keyword evidence="11" id="KW-1185">Reference proteome</keyword>
<dbReference type="InterPro" id="IPR008271">
    <property type="entry name" value="Ser/Thr_kinase_AS"/>
</dbReference>
<feature type="domain" description="Protein kinase" evidence="10">
    <location>
        <begin position="149"/>
        <end position="416"/>
    </location>
</feature>
<proteinExistence type="inferred from homology"/>
<dbReference type="PROSITE" id="PS00107">
    <property type="entry name" value="PROTEIN_KINASE_ATP"/>
    <property type="match status" value="1"/>
</dbReference>
<dbReference type="STRING" id="3827.A0A3Q7YG42"/>
<dbReference type="GO" id="GO:0004674">
    <property type="term" value="F:protein serine/threonine kinase activity"/>
    <property type="evidence" value="ECO:0007669"/>
    <property type="project" value="UniProtKB-KW"/>
</dbReference>
<dbReference type="PROSITE" id="PS50011">
    <property type="entry name" value="PROTEIN_KINASE_DOM"/>
    <property type="match status" value="1"/>
</dbReference>
<feature type="chain" id="PRO_5018523818" evidence="9">
    <location>
        <begin position="22"/>
        <end position="461"/>
    </location>
</feature>
<keyword evidence="9" id="KW-0732">Signal</keyword>
<keyword evidence="8" id="KW-0472">Membrane</keyword>
<evidence type="ECO:0000256" key="5">
    <source>
        <dbReference type="ARBA" id="ARBA00022840"/>
    </source>
</evidence>
<keyword evidence="1 7" id="KW-0723">Serine/threonine-protein kinase</keyword>
<evidence type="ECO:0000256" key="1">
    <source>
        <dbReference type="ARBA" id="ARBA00022527"/>
    </source>
</evidence>
<organism evidence="11 12">
    <name type="scientific">Cicer arietinum</name>
    <name type="common">Chickpea</name>
    <name type="synonym">Garbanzo</name>
    <dbReference type="NCBI Taxonomy" id="3827"/>
    <lineage>
        <taxon>Eukaryota</taxon>
        <taxon>Viridiplantae</taxon>
        <taxon>Streptophyta</taxon>
        <taxon>Embryophyta</taxon>
        <taxon>Tracheophyta</taxon>
        <taxon>Spermatophyta</taxon>
        <taxon>Magnoliopsida</taxon>
        <taxon>eudicotyledons</taxon>
        <taxon>Gunneridae</taxon>
        <taxon>Pentapetalae</taxon>
        <taxon>rosids</taxon>
        <taxon>fabids</taxon>
        <taxon>Fabales</taxon>
        <taxon>Fabaceae</taxon>
        <taxon>Papilionoideae</taxon>
        <taxon>50 kb inversion clade</taxon>
        <taxon>NPAAA clade</taxon>
        <taxon>Hologalegina</taxon>
        <taxon>IRL clade</taxon>
        <taxon>Cicereae</taxon>
        <taxon>Cicer</taxon>
    </lineage>
</organism>
<evidence type="ECO:0000256" key="8">
    <source>
        <dbReference type="SAM" id="Phobius"/>
    </source>
</evidence>
<evidence type="ECO:0000256" key="6">
    <source>
        <dbReference type="PROSITE-ProRule" id="PRU10141"/>
    </source>
</evidence>
<dbReference type="Pfam" id="PF07714">
    <property type="entry name" value="PK_Tyr_Ser-Thr"/>
    <property type="match status" value="1"/>
</dbReference>
<dbReference type="PROSITE" id="PS00108">
    <property type="entry name" value="PROTEIN_KINASE_ST"/>
    <property type="match status" value="1"/>
</dbReference>
<dbReference type="PANTHER" id="PTHR47989">
    <property type="entry name" value="OS01G0750732 PROTEIN"/>
    <property type="match status" value="1"/>
</dbReference>
<accession>A0A3Q7YG42</accession>
<evidence type="ECO:0000256" key="3">
    <source>
        <dbReference type="ARBA" id="ARBA00022741"/>
    </source>
</evidence>
<evidence type="ECO:0000256" key="7">
    <source>
        <dbReference type="RuleBase" id="RU000304"/>
    </source>
</evidence>
<dbReference type="FunFam" id="1.10.510.10:FF:000495">
    <property type="entry name" value="calcium/calmodulin-regulated receptor-like kinase 1"/>
    <property type="match status" value="1"/>
</dbReference>
<dbReference type="SUPFAM" id="SSF56112">
    <property type="entry name" value="Protein kinase-like (PK-like)"/>
    <property type="match status" value="1"/>
</dbReference>
<dbReference type="InterPro" id="IPR001245">
    <property type="entry name" value="Ser-Thr/Tyr_kinase_cat_dom"/>
</dbReference>
<dbReference type="InterPro" id="IPR011009">
    <property type="entry name" value="Kinase-like_dom_sf"/>
</dbReference>
<dbReference type="CDD" id="cd14066">
    <property type="entry name" value="STKc_IRAK"/>
    <property type="match status" value="1"/>
</dbReference>
<feature type="signal peptide" evidence="9">
    <location>
        <begin position="1"/>
        <end position="21"/>
    </location>
</feature>
<dbReference type="Proteomes" id="UP000087171">
    <property type="component" value="Chromosome Ca6"/>
</dbReference>
<keyword evidence="4" id="KW-0418">Kinase</keyword>
<evidence type="ECO:0000256" key="4">
    <source>
        <dbReference type="ARBA" id="ARBA00022777"/>
    </source>
</evidence>
<comment type="similarity">
    <text evidence="7">Belongs to the protein kinase superfamily.</text>
</comment>
<keyword evidence="3 6" id="KW-0547">Nucleotide-binding</keyword>
<evidence type="ECO:0000313" key="12">
    <source>
        <dbReference type="RefSeq" id="XP_027191585.1"/>
    </source>
</evidence>
<feature type="binding site" evidence="6">
    <location>
        <position position="177"/>
    </location>
    <ligand>
        <name>ATP</name>
        <dbReference type="ChEBI" id="CHEBI:30616"/>
    </ligand>
</feature>
<dbReference type="RefSeq" id="XP_027191585.1">
    <property type="nucleotide sequence ID" value="XM_027335784.1"/>
</dbReference>
<dbReference type="PaxDb" id="3827-XP_004504900.1"/>
<protein>
    <submittedName>
        <fullName evidence="12">Calcium/calmodulin-regulated receptor-like kinase 1 isoform X1</fullName>
    </submittedName>
</protein>
<keyword evidence="8" id="KW-0812">Transmembrane</keyword>
<keyword evidence="8" id="KW-1133">Transmembrane helix</keyword>
<sequence>MHSMCLFLFFLSLSLLFSSEAEILYIGRLISRFSICEMSSILLILAIGISIGFVVGVGLAFSILVIFRCGRKRIDVEKNGPRRTKSVPVHVKGVDSTAALSDSNAALESPRTSEWSNTPFWLEGLRRKNVASACGIPKYSFKDIEKATSNFTTIIGHGAFGSVYKAVMATGETVAVKVLGTDSSQGEQEFLTEVLLLGRLHHKNLVGLIGYAAERGRHMLLYIYMSNGSLASHLYGENHEPLSWDLRLSIALDVARVLEYLHYGADPPVVHRDIKSSNILLDQFMRAKVTDFGLSRPEMIIPRMSNVRGTFGYLDPEYISTRTFTKKSDVYSFGVLLFELITGRNPQQGLMEYVKLAAMESEGKIGWEEIVDPQLNGNYDIHKLNDMAFLAFKCVNEVSKIRPSMRNIVQALSQLYNKPSINSNRASPFALSGVTIEVEQQETQDFSSIECSKVLSRLHSR</sequence>
<reference evidence="11" key="1">
    <citation type="journal article" date="2013" name="Nat. Biotechnol.">
        <title>Draft genome sequence of chickpea (Cicer arietinum) provides a resource for trait improvement.</title>
        <authorList>
            <person name="Varshney R.K."/>
            <person name="Song C."/>
            <person name="Saxena R.K."/>
            <person name="Azam S."/>
            <person name="Yu S."/>
            <person name="Sharpe A.G."/>
            <person name="Cannon S."/>
            <person name="Baek J."/>
            <person name="Rosen B.D."/>
            <person name="Tar'an B."/>
            <person name="Millan T."/>
            <person name="Zhang X."/>
            <person name="Ramsay L.D."/>
            <person name="Iwata A."/>
            <person name="Wang Y."/>
            <person name="Nelson W."/>
            <person name="Farmer A.D."/>
            <person name="Gaur P.M."/>
            <person name="Soderlund C."/>
            <person name="Penmetsa R.V."/>
            <person name="Xu C."/>
            <person name="Bharti A.K."/>
            <person name="He W."/>
            <person name="Winter P."/>
            <person name="Zhao S."/>
            <person name="Hane J.K."/>
            <person name="Carrasquilla-Garcia N."/>
            <person name="Condie J.A."/>
            <person name="Upadhyaya H.D."/>
            <person name="Luo M.C."/>
            <person name="Thudi M."/>
            <person name="Gowda C.L."/>
            <person name="Singh N.P."/>
            <person name="Lichtenzveig J."/>
            <person name="Gali K.K."/>
            <person name="Rubio J."/>
            <person name="Nadarajan N."/>
            <person name="Dolezel J."/>
            <person name="Bansal K.C."/>
            <person name="Xu X."/>
            <person name="Edwards D."/>
            <person name="Zhang G."/>
            <person name="Kahl G."/>
            <person name="Gil J."/>
            <person name="Singh K.B."/>
            <person name="Datta S.K."/>
            <person name="Jackson S.A."/>
            <person name="Wang J."/>
            <person name="Cook D.R."/>
        </authorList>
    </citation>
    <scope>NUCLEOTIDE SEQUENCE [LARGE SCALE GENOMIC DNA]</scope>
    <source>
        <strain evidence="11">cv. CDC Frontier</strain>
    </source>
</reference>
<dbReference type="InterPro" id="IPR000719">
    <property type="entry name" value="Prot_kinase_dom"/>
</dbReference>
<dbReference type="AlphaFoldDB" id="A0A3Q7YG42"/>
<gene>
    <name evidence="12" type="primary">LOC101501516</name>
</gene>
<dbReference type="InterPro" id="IPR017441">
    <property type="entry name" value="Protein_kinase_ATP_BS"/>
</dbReference>
<dbReference type="GO" id="GO:0005524">
    <property type="term" value="F:ATP binding"/>
    <property type="evidence" value="ECO:0007669"/>
    <property type="project" value="UniProtKB-UniRule"/>
</dbReference>
<evidence type="ECO:0000313" key="11">
    <source>
        <dbReference type="Proteomes" id="UP000087171"/>
    </source>
</evidence>
<keyword evidence="2" id="KW-0808">Transferase</keyword>
<evidence type="ECO:0000256" key="2">
    <source>
        <dbReference type="ARBA" id="ARBA00022679"/>
    </source>
</evidence>
<name>A0A3Q7YG42_CICAR</name>
<evidence type="ECO:0000259" key="10">
    <source>
        <dbReference type="PROSITE" id="PS50011"/>
    </source>
</evidence>
<evidence type="ECO:0000256" key="9">
    <source>
        <dbReference type="SAM" id="SignalP"/>
    </source>
</evidence>